<evidence type="ECO:0000313" key="1">
    <source>
        <dbReference type="EMBL" id="EMM96990.1"/>
    </source>
</evidence>
<dbReference type="EMBL" id="AFMF02000020">
    <property type="protein sequence ID" value="EMM96990.1"/>
    <property type="molecule type" value="Genomic_DNA"/>
</dbReference>
<comment type="caution">
    <text evidence="1">The sequence shown here is derived from an EMBL/GenBank/DDBJ whole genome shotgun (WGS) entry which is preliminary data.</text>
</comment>
<organism evidence="1 2">
    <name type="scientific">Leptospira interrogans serovar Zanoni str. LT2156</name>
    <dbReference type="NCBI Taxonomy" id="1001601"/>
    <lineage>
        <taxon>Bacteria</taxon>
        <taxon>Pseudomonadati</taxon>
        <taxon>Spirochaetota</taxon>
        <taxon>Spirochaetia</taxon>
        <taxon>Leptospirales</taxon>
        <taxon>Leptospiraceae</taxon>
        <taxon>Leptospira</taxon>
    </lineage>
</organism>
<protein>
    <submittedName>
        <fullName evidence="1">Uncharacterized protein</fullName>
    </submittedName>
</protein>
<accession>M6HIR0</accession>
<sequence>MASKLYIDKISELTSDTGQSGLGESEEIGILKTNLQIH</sequence>
<dbReference type="Proteomes" id="UP000012089">
    <property type="component" value="Unassembled WGS sequence"/>
</dbReference>
<proteinExistence type="predicted"/>
<reference evidence="1 2" key="1">
    <citation type="submission" date="2013-01" db="EMBL/GenBank/DDBJ databases">
        <authorList>
            <person name="Harkins D.M."/>
            <person name="Durkin A.S."/>
            <person name="Brinkac L.M."/>
            <person name="Haft D.H."/>
            <person name="Selengut J.D."/>
            <person name="Sanka R."/>
            <person name="DePew J."/>
            <person name="Purushe J."/>
            <person name="Tulsiani S.M."/>
            <person name="Graham G.C."/>
            <person name="Burns M.-A."/>
            <person name="Dohnt M.F."/>
            <person name="Smythe L.D."/>
            <person name="McKay D.B."/>
            <person name="Craig S.B."/>
            <person name="Vinetz J.M."/>
            <person name="Sutton G.G."/>
            <person name="Nierman W.C."/>
            <person name="Fouts D.E."/>
        </authorList>
    </citation>
    <scope>NUCLEOTIDE SEQUENCE [LARGE SCALE GENOMIC DNA]</scope>
    <source>
        <strain evidence="1 2">LT2156</strain>
    </source>
</reference>
<evidence type="ECO:0000313" key="2">
    <source>
        <dbReference type="Proteomes" id="UP000012089"/>
    </source>
</evidence>
<gene>
    <name evidence="1" type="ORF">LEP1GSC158_3735</name>
</gene>
<dbReference type="AlphaFoldDB" id="M6HIR0"/>
<name>M6HIR0_LEPIR</name>